<dbReference type="Gene3D" id="3.40.50.1360">
    <property type="match status" value="1"/>
</dbReference>
<reference evidence="6" key="1">
    <citation type="submission" date="2021-03" db="EMBL/GenBank/DDBJ databases">
        <title>Roseibium sp. CAU 1637 isolated from Incheon.</title>
        <authorList>
            <person name="Kim W."/>
        </authorList>
    </citation>
    <scope>NUCLEOTIDE SEQUENCE</scope>
    <source>
        <strain evidence="6">CAU 1637</strain>
    </source>
</reference>
<dbReference type="PANTHER" id="PTHR34294:SF1">
    <property type="entry name" value="TRANSCRIPTIONAL REGULATOR LSRR"/>
    <property type="match status" value="1"/>
</dbReference>
<organism evidence="6 7">
    <name type="scientific">Roseibium limicola</name>
    <dbReference type="NCBI Taxonomy" id="2816037"/>
    <lineage>
        <taxon>Bacteria</taxon>
        <taxon>Pseudomonadati</taxon>
        <taxon>Pseudomonadota</taxon>
        <taxon>Alphaproteobacteria</taxon>
        <taxon>Hyphomicrobiales</taxon>
        <taxon>Stappiaceae</taxon>
        <taxon>Roseibium</taxon>
    </lineage>
</organism>
<dbReference type="InterPro" id="IPR037171">
    <property type="entry name" value="NagB/RpiA_transferase-like"/>
</dbReference>
<comment type="similarity">
    <text evidence="1">Belongs to the SorC transcriptional regulatory family.</text>
</comment>
<dbReference type="GO" id="GO:0030246">
    <property type="term" value="F:carbohydrate binding"/>
    <property type="evidence" value="ECO:0007669"/>
    <property type="project" value="InterPro"/>
</dbReference>
<feature type="domain" description="Sugar-binding" evidence="5">
    <location>
        <begin position="63"/>
        <end position="316"/>
    </location>
</feature>
<gene>
    <name evidence="6" type="ORF">J0X15_02875</name>
</gene>
<dbReference type="InterPro" id="IPR036388">
    <property type="entry name" value="WH-like_DNA-bd_sf"/>
</dbReference>
<evidence type="ECO:0000256" key="1">
    <source>
        <dbReference type="ARBA" id="ARBA00010466"/>
    </source>
</evidence>
<keyword evidence="3" id="KW-0238">DNA-binding</keyword>
<dbReference type="Gene3D" id="1.10.10.10">
    <property type="entry name" value="Winged helix-like DNA-binding domain superfamily/Winged helix DNA-binding domain"/>
    <property type="match status" value="1"/>
</dbReference>
<dbReference type="PANTHER" id="PTHR34294">
    <property type="entry name" value="TRANSCRIPTIONAL REGULATOR-RELATED"/>
    <property type="match status" value="1"/>
</dbReference>
<dbReference type="InterPro" id="IPR051054">
    <property type="entry name" value="SorC_transcr_regulators"/>
</dbReference>
<dbReference type="SUPFAM" id="SSF100950">
    <property type="entry name" value="NagB/RpiA/CoA transferase-like"/>
    <property type="match status" value="1"/>
</dbReference>
<dbReference type="Proteomes" id="UP000664779">
    <property type="component" value="Unassembled WGS sequence"/>
</dbReference>
<dbReference type="GO" id="GO:0003677">
    <property type="term" value="F:DNA binding"/>
    <property type="evidence" value="ECO:0007669"/>
    <property type="project" value="UniProtKB-KW"/>
</dbReference>
<proteinExistence type="inferred from homology"/>
<sequence>MAAKQDLETSRLDDAARAGWLYYVAGNTQDEIARKLGVSRQSAQRLVSLAVSERLIKVRLDHPIAHCMELAQALQATYGLRTCDVVPSDPADPYSMVGLAQTAAAEIERHLKSDTPKIITLGTGRALRATVDQLPIMNCPQHKIVSLLGNMMSDGSASAYNVVIRLADRINARHYPMPLPVFAGSRDERTLLHDQPPVRNILDLTRQADAAFVGVGNIGDTAPLFVDGFISETEMRDLQAVGATGEITSWVYNEAGEVIEGLTNDRVASAPLLADSPRPITGIASGEQKIPAIRAALRGKLINGLITNEATAERLLP</sequence>
<keyword evidence="4" id="KW-0804">Transcription</keyword>
<evidence type="ECO:0000256" key="2">
    <source>
        <dbReference type="ARBA" id="ARBA00023015"/>
    </source>
</evidence>
<protein>
    <submittedName>
        <fullName evidence="6">Sugar-binding transcriptional regulator</fullName>
    </submittedName>
</protein>
<keyword evidence="7" id="KW-1185">Reference proteome</keyword>
<dbReference type="AlphaFoldDB" id="A0A939J8A5"/>
<dbReference type="EMBL" id="JAFLNF010000001">
    <property type="protein sequence ID" value="MBO0344153.1"/>
    <property type="molecule type" value="Genomic_DNA"/>
</dbReference>
<dbReference type="InterPro" id="IPR007324">
    <property type="entry name" value="Sugar-bd_dom_put"/>
</dbReference>
<evidence type="ECO:0000259" key="5">
    <source>
        <dbReference type="Pfam" id="PF04198"/>
    </source>
</evidence>
<evidence type="ECO:0000313" key="7">
    <source>
        <dbReference type="Proteomes" id="UP000664779"/>
    </source>
</evidence>
<accession>A0A939J8A5</accession>
<keyword evidence="2" id="KW-0805">Transcription regulation</keyword>
<evidence type="ECO:0000313" key="6">
    <source>
        <dbReference type="EMBL" id="MBO0344153.1"/>
    </source>
</evidence>
<dbReference type="Pfam" id="PF04198">
    <property type="entry name" value="Sugar-bind"/>
    <property type="match status" value="1"/>
</dbReference>
<evidence type="ECO:0000256" key="3">
    <source>
        <dbReference type="ARBA" id="ARBA00023125"/>
    </source>
</evidence>
<comment type="caution">
    <text evidence="6">The sequence shown here is derived from an EMBL/GenBank/DDBJ whole genome shotgun (WGS) entry which is preliminary data.</text>
</comment>
<name>A0A939J8A5_9HYPH</name>
<evidence type="ECO:0000256" key="4">
    <source>
        <dbReference type="ARBA" id="ARBA00023163"/>
    </source>
</evidence>
<dbReference type="RefSeq" id="WP_206938049.1">
    <property type="nucleotide sequence ID" value="NZ_JAFLNF010000001.1"/>
</dbReference>